<sequence length="86" mass="10400">MFMIYNWHYYSRQLIVRIIKIYQNTLSFDHGRLKFFFPHGYCRFYPTCSEYGIQAIEKHGIIKGGIKTCWRILRCNPWNKGGYDPV</sequence>
<gene>
    <name evidence="2" type="ORF">COT99_01050</name>
</gene>
<evidence type="ECO:0000256" key="1">
    <source>
        <dbReference type="HAMAP-Rule" id="MF_00386"/>
    </source>
</evidence>
<keyword evidence="1" id="KW-1003">Cell membrane</keyword>
<comment type="caution">
    <text evidence="2">The sequence shown here is derived from an EMBL/GenBank/DDBJ whole genome shotgun (WGS) entry which is preliminary data.</text>
</comment>
<dbReference type="PANTHER" id="PTHR33383:SF1">
    <property type="entry name" value="MEMBRANE PROTEIN INSERTION EFFICIENCY FACTOR-RELATED"/>
    <property type="match status" value="1"/>
</dbReference>
<comment type="similarity">
    <text evidence="1">Belongs to the UPF0161 family.</text>
</comment>
<dbReference type="GO" id="GO:0005886">
    <property type="term" value="C:plasma membrane"/>
    <property type="evidence" value="ECO:0007669"/>
    <property type="project" value="UniProtKB-SubCell"/>
</dbReference>
<evidence type="ECO:0000313" key="3">
    <source>
        <dbReference type="Proteomes" id="UP000228626"/>
    </source>
</evidence>
<dbReference type="PANTHER" id="PTHR33383">
    <property type="entry name" value="MEMBRANE PROTEIN INSERTION EFFICIENCY FACTOR-RELATED"/>
    <property type="match status" value="1"/>
</dbReference>
<keyword evidence="1" id="KW-0472">Membrane</keyword>
<reference evidence="3" key="1">
    <citation type="submission" date="2017-09" db="EMBL/GenBank/DDBJ databases">
        <title>Depth-based differentiation of microbial function through sediment-hosted aquifers and enrichment of novel symbionts in the deep terrestrial subsurface.</title>
        <authorList>
            <person name="Probst A.J."/>
            <person name="Ladd B."/>
            <person name="Jarett J.K."/>
            <person name="Geller-Mcgrath D.E."/>
            <person name="Sieber C.M.K."/>
            <person name="Emerson J.B."/>
            <person name="Anantharaman K."/>
            <person name="Thomas B.C."/>
            <person name="Malmstrom R."/>
            <person name="Stieglmeier M."/>
            <person name="Klingl A."/>
            <person name="Woyke T."/>
            <person name="Ryan C.M."/>
            <person name="Banfield J.F."/>
        </authorList>
    </citation>
    <scope>NUCLEOTIDE SEQUENCE [LARGE SCALE GENOMIC DNA]</scope>
</reference>
<dbReference type="SMART" id="SM01234">
    <property type="entry name" value="Haemolytic"/>
    <property type="match status" value="1"/>
</dbReference>
<dbReference type="HAMAP" id="MF_00386">
    <property type="entry name" value="UPF0161_YidD"/>
    <property type="match status" value="1"/>
</dbReference>
<dbReference type="NCBIfam" id="TIGR00278">
    <property type="entry name" value="membrane protein insertion efficiency factor YidD"/>
    <property type="match status" value="1"/>
</dbReference>
<dbReference type="Pfam" id="PF01809">
    <property type="entry name" value="YidD"/>
    <property type="match status" value="1"/>
</dbReference>
<dbReference type="EMBL" id="PFAR01000013">
    <property type="protein sequence ID" value="PIR93398.1"/>
    <property type="molecule type" value="Genomic_DNA"/>
</dbReference>
<organism evidence="2 3">
    <name type="scientific">Candidatus Falkowbacteria bacterium CG10_big_fil_rev_8_21_14_0_10_43_10</name>
    <dbReference type="NCBI Taxonomy" id="1974567"/>
    <lineage>
        <taxon>Bacteria</taxon>
        <taxon>Candidatus Falkowiibacteriota</taxon>
    </lineage>
</organism>
<comment type="function">
    <text evidence="1">Could be involved in insertion of integral membrane proteins into the membrane.</text>
</comment>
<accession>A0A2H0V2W9</accession>
<comment type="subcellular location">
    <subcellularLocation>
        <location evidence="1">Cell membrane</location>
        <topology evidence="1">Peripheral membrane protein</topology>
        <orientation evidence="1">Cytoplasmic side</orientation>
    </subcellularLocation>
</comment>
<dbReference type="Proteomes" id="UP000228626">
    <property type="component" value="Unassembled WGS sequence"/>
</dbReference>
<dbReference type="InterPro" id="IPR002696">
    <property type="entry name" value="Membr_insert_effic_factor_YidD"/>
</dbReference>
<dbReference type="AlphaFoldDB" id="A0A2H0V2W9"/>
<evidence type="ECO:0000313" key="2">
    <source>
        <dbReference type="EMBL" id="PIR93398.1"/>
    </source>
</evidence>
<proteinExistence type="inferred from homology"/>
<name>A0A2H0V2W9_9BACT</name>
<protein>
    <recommendedName>
        <fullName evidence="1">Putative membrane protein insertion efficiency factor</fullName>
    </recommendedName>
</protein>